<feature type="region of interest" description="Disordered" evidence="6">
    <location>
        <begin position="107"/>
        <end position="129"/>
    </location>
</feature>
<accession>A0A951PK62</accession>
<evidence type="ECO:0000256" key="1">
    <source>
        <dbReference type="ARBA" id="ARBA00004236"/>
    </source>
</evidence>
<comment type="subcellular location">
    <subcellularLocation>
        <location evidence="1">Cell membrane</location>
    </subcellularLocation>
</comment>
<evidence type="ECO:0000259" key="8">
    <source>
        <dbReference type="Pfam" id="PF13190"/>
    </source>
</evidence>
<dbReference type="AlphaFoldDB" id="A0A951PK62"/>
<feature type="transmembrane region" description="Helical" evidence="7">
    <location>
        <begin position="79"/>
        <end position="99"/>
    </location>
</feature>
<gene>
    <name evidence="9" type="ORF">KME25_09460</name>
</gene>
<keyword evidence="2" id="KW-1003">Cell membrane</keyword>
<dbReference type="EMBL" id="JAHHIF010000010">
    <property type="protein sequence ID" value="MBW4544654.1"/>
    <property type="molecule type" value="Genomic_DNA"/>
</dbReference>
<keyword evidence="5 7" id="KW-0472">Membrane</keyword>
<proteinExistence type="predicted"/>
<feature type="transmembrane region" description="Helical" evidence="7">
    <location>
        <begin position="12"/>
        <end position="32"/>
    </location>
</feature>
<evidence type="ECO:0000256" key="4">
    <source>
        <dbReference type="ARBA" id="ARBA00022989"/>
    </source>
</evidence>
<feature type="domain" description="PDGLE" evidence="8">
    <location>
        <begin position="11"/>
        <end position="104"/>
    </location>
</feature>
<dbReference type="Proteomes" id="UP000753908">
    <property type="component" value="Unassembled WGS sequence"/>
</dbReference>
<comment type="caution">
    <text evidence="9">The sequence shown here is derived from an EMBL/GenBank/DDBJ whole genome shotgun (WGS) entry which is preliminary data.</text>
</comment>
<evidence type="ECO:0000256" key="6">
    <source>
        <dbReference type="SAM" id="MobiDB-lite"/>
    </source>
</evidence>
<evidence type="ECO:0000256" key="3">
    <source>
        <dbReference type="ARBA" id="ARBA00022692"/>
    </source>
</evidence>
<dbReference type="InterPro" id="IPR025937">
    <property type="entry name" value="PDGLE_dom"/>
</dbReference>
<evidence type="ECO:0000313" key="10">
    <source>
        <dbReference type="Proteomes" id="UP000753908"/>
    </source>
</evidence>
<dbReference type="GO" id="GO:0005886">
    <property type="term" value="C:plasma membrane"/>
    <property type="evidence" value="ECO:0007669"/>
    <property type="project" value="UniProtKB-SubCell"/>
</dbReference>
<protein>
    <submittedName>
        <fullName evidence="9">PDGLE domain-containing protein</fullName>
    </submittedName>
</protein>
<evidence type="ECO:0000256" key="2">
    <source>
        <dbReference type="ARBA" id="ARBA00022475"/>
    </source>
</evidence>
<evidence type="ECO:0000256" key="5">
    <source>
        <dbReference type="ARBA" id="ARBA00023136"/>
    </source>
</evidence>
<reference evidence="9" key="1">
    <citation type="submission" date="2021-05" db="EMBL/GenBank/DDBJ databases">
        <authorList>
            <person name="Pietrasiak N."/>
            <person name="Ward R."/>
            <person name="Stajich J.E."/>
            <person name="Kurbessoian T."/>
        </authorList>
    </citation>
    <scope>NUCLEOTIDE SEQUENCE</scope>
    <source>
        <strain evidence="9">CPER-KK1</strain>
    </source>
</reference>
<evidence type="ECO:0000313" key="9">
    <source>
        <dbReference type="EMBL" id="MBW4544654.1"/>
    </source>
</evidence>
<evidence type="ECO:0000256" key="7">
    <source>
        <dbReference type="SAM" id="Phobius"/>
    </source>
</evidence>
<keyword evidence="4 7" id="KW-1133">Transmembrane helix</keyword>
<sequence length="129" mass="13782">MSSNLSRQRNRAFVIAGLGVALLVAIFLSPFASSDPDGLDRVSQDLKFDDEAVEEAPAQKLPFYAVFEEYALRGVPEAVATPLAGLVGTLATFGLAWGIGKLVVRGTSPSTTDDDAPQYLDDPDQPLDR</sequence>
<name>A0A951PK62_9CYAN</name>
<feature type="compositionally biased region" description="Acidic residues" evidence="6">
    <location>
        <begin position="112"/>
        <end position="129"/>
    </location>
</feature>
<reference evidence="9" key="2">
    <citation type="journal article" date="2022" name="Microbiol. Resour. Announc.">
        <title>Metagenome Sequencing to Explore Phylogenomics of Terrestrial Cyanobacteria.</title>
        <authorList>
            <person name="Ward R.D."/>
            <person name="Stajich J.E."/>
            <person name="Johansen J.R."/>
            <person name="Huntemann M."/>
            <person name="Clum A."/>
            <person name="Foster B."/>
            <person name="Foster B."/>
            <person name="Roux S."/>
            <person name="Palaniappan K."/>
            <person name="Varghese N."/>
            <person name="Mukherjee S."/>
            <person name="Reddy T.B.K."/>
            <person name="Daum C."/>
            <person name="Copeland A."/>
            <person name="Chen I.A."/>
            <person name="Ivanova N.N."/>
            <person name="Kyrpides N.C."/>
            <person name="Shapiro N."/>
            <person name="Eloe-Fadrosh E.A."/>
            <person name="Pietrasiak N."/>
        </authorList>
    </citation>
    <scope>NUCLEOTIDE SEQUENCE</scope>
    <source>
        <strain evidence="9">CPER-KK1</strain>
    </source>
</reference>
<keyword evidence="3 7" id="KW-0812">Transmembrane</keyword>
<dbReference type="Pfam" id="PF13190">
    <property type="entry name" value="PDGLE"/>
    <property type="match status" value="1"/>
</dbReference>
<organism evidence="9 10">
    <name type="scientific">Symplocastrum torsivum CPER-KK1</name>
    <dbReference type="NCBI Taxonomy" id="450513"/>
    <lineage>
        <taxon>Bacteria</taxon>
        <taxon>Bacillati</taxon>
        <taxon>Cyanobacteriota</taxon>
        <taxon>Cyanophyceae</taxon>
        <taxon>Oscillatoriophycideae</taxon>
        <taxon>Oscillatoriales</taxon>
        <taxon>Microcoleaceae</taxon>
        <taxon>Symplocastrum</taxon>
    </lineage>
</organism>